<dbReference type="EMBL" id="JADGJH010003426">
    <property type="protein sequence ID" value="KAJ3091017.1"/>
    <property type="molecule type" value="Genomic_DNA"/>
</dbReference>
<dbReference type="AlphaFoldDB" id="A0AAD5SP89"/>
<evidence type="ECO:0000313" key="6">
    <source>
        <dbReference type="Proteomes" id="UP001211907"/>
    </source>
</evidence>
<keyword evidence="1 2" id="KW-0238">DNA-binding</keyword>
<feature type="DNA-binding region" description="Homeobox" evidence="1">
    <location>
        <begin position="244"/>
        <end position="297"/>
    </location>
</feature>
<evidence type="ECO:0000256" key="3">
    <source>
        <dbReference type="SAM" id="MobiDB-lite"/>
    </source>
</evidence>
<sequence length="308" mass="34132">DAFLLESHTQHLNMSNGDTSVQLEMVFPDTLLLVPEPIQIYSDNVWLQPSAIHKHTDFLFATNSTPKNIFDGALTDHSPNFLSDFPDLNFNLSPPNFMQVPIGFNGGSLNSPFATTSYCVPTHSSPVQSCSSTERRLSAPRLKFSVPKMLSALPPSPPTTHVNFSISSNTSVIPGAENNRGCFSQTTPLLLPFSPQPQTPASPSQSPQPVFPSQLTSQTSATTNALHFSAAKDNKSLHFSGRMQLPRQCTVYLKARFAENQKPHGSQIREFSIRLGIDSKKVQKWFQNRRRRVLKVSKSFPSFDATKE</sequence>
<keyword evidence="1 2" id="KW-0539">Nucleus</keyword>
<feature type="non-terminal residue" evidence="5">
    <location>
        <position position="1"/>
    </location>
</feature>
<dbReference type="Gene3D" id="1.10.10.60">
    <property type="entry name" value="Homeodomain-like"/>
    <property type="match status" value="1"/>
</dbReference>
<feature type="domain" description="Homeobox" evidence="4">
    <location>
        <begin position="242"/>
        <end position="296"/>
    </location>
</feature>
<comment type="subcellular location">
    <subcellularLocation>
        <location evidence="1 2">Nucleus</location>
    </subcellularLocation>
</comment>
<dbReference type="PROSITE" id="PS50071">
    <property type="entry name" value="HOMEOBOX_2"/>
    <property type="match status" value="1"/>
</dbReference>
<dbReference type="InterPro" id="IPR001356">
    <property type="entry name" value="HD"/>
</dbReference>
<reference evidence="5" key="1">
    <citation type="submission" date="2020-05" db="EMBL/GenBank/DDBJ databases">
        <title>Phylogenomic resolution of chytrid fungi.</title>
        <authorList>
            <person name="Stajich J.E."/>
            <person name="Amses K."/>
            <person name="Simmons R."/>
            <person name="Seto K."/>
            <person name="Myers J."/>
            <person name="Bonds A."/>
            <person name="Quandt C.A."/>
            <person name="Barry K."/>
            <person name="Liu P."/>
            <person name="Grigoriev I."/>
            <person name="Longcore J.E."/>
            <person name="James T.Y."/>
        </authorList>
    </citation>
    <scope>NUCLEOTIDE SEQUENCE</scope>
    <source>
        <strain evidence="5">JEL0513</strain>
    </source>
</reference>
<comment type="caution">
    <text evidence="5">The sequence shown here is derived from an EMBL/GenBank/DDBJ whole genome shotgun (WGS) entry which is preliminary data.</text>
</comment>
<feature type="region of interest" description="Disordered" evidence="3">
    <location>
        <begin position="193"/>
        <end position="218"/>
    </location>
</feature>
<feature type="compositionally biased region" description="Low complexity" evidence="3">
    <location>
        <begin position="201"/>
        <end position="214"/>
    </location>
</feature>
<keyword evidence="6" id="KW-1185">Reference proteome</keyword>
<gene>
    <name evidence="5" type="ORF">HK100_007287</name>
</gene>
<name>A0AAD5SP89_9FUNG</name>
<proteinExistence type="predicted"/>
<dbReference type="Proteomes" id="UP001211907">
    <property type="component" value="Unassembled WGS sequence"/>
</dbReference>
<dbReference type="Pfam" id="PF00046">
    <property type="entry name" value="Homeodomain"/>
    <property type="match status" value="1"/>
</dbReference>
<dbReference type="InterPro" id="IPR009057">
    <property type="entry name" value="Homeodomain-like_sf"/>
</dbReference>
<protein>
    <recommendedName>
        <fullName evidence="4">Homeobox domain-containing protein</fullName>
    </recommendedName>
</protein>
<dbReference type="SMART" id="SM00389">
    <property type="entry name" value="HOX"/>
    <property type="match status" value="1"/>
</dbReference>
<dbReference type="GO" id="GO:0003677">
    <property type="term" value="F:DNA binding"/>
    <property type="evidence" value="ECO:0007669"/>
    <property type="project" value="UniProtKB-UniRule"/>
</dbReference>
<keyword evidence="1 2" id="KW-0371">Homeobox</keyword>
<dbReference type="GO" id="GO:0005634">
    <property type="term" value="C:nucleus"/>
    <property type="evidence" value="ECO:0007669"/>
    <property type="project" value="UniProtKB-SubCell"/>
</dbReference>
<evidence type="ECO:0000259" key="4">
    <source>
        <dbReference type="PROSITE" id="PS50071"/>
    </source>
</evidence>
<evidence type="ECO:0000256" key="1">
    <source>
        <dbReference type="PROSITE-ProRule" id="PRU00108"/>
    </source>
</evidence>
<accession>A0AAD5SP89</accession>
<evidence type="ECO:0000313" key="5">
    <source>
        <dbReference type="EMBL" id="KAJ3091017.1"/>
    </source>
</evidence>
<dbReference type="SUPFAM" id="SSF46689">
    <property type="entry name" value="Homeodomain-like"/>
    <property type="match status" value="1"/>
</dbReference>
<dbReference type="CDD" id="cd00086">
    <property type="entry name" value="homeodomain"/>
    <property type="match status" value="1"/>
</dbReference>
<evidence type="ECO:0000256" key="2">
    <source>
        <dbReference type="RuleBase" id="RU000682"/>
    </source>
</evidence>
<organism evidence="5 6">
    <name type="scientific">Physocladia obscura</name>
    <dbReference type="NCBI Taxonomy" id="109957"/>
    <lineage>
        <taxon>Eukaryota</taxon>
        <taxon>Fungi</taxon>
        <taxon>Fungi incertae sedis</taxon>
        <taxon>Chytridiomycota</taxon>
        <taxon>Chytridiomycota incertae sedis</taxon>
        <taxon>Chytridiomycetes</taxon>
        <taxon>Chytridiales</taxon>
        <taxon>Chytriomycetaceae</taxon>
        <taxon>Physocladia</taxon>
    </lineage>
</organism>